<evidence type="ECO:0000313" key="3">
    <source>
        <dbReference type="Proteomes" id="UP000265618"/>
    </source>
</evidence>
<evidence type="ECO:0000313" key="2">
    <source>
        <dbReference type="EMBL" id="GCA65206.1"/>
    </source>
</evidence>
<proteinExistence type="predicted"/>
<gene>
    <name evidence="2" type="ORF">KIPB_016529</name>
</gene>
<organism evidence="2 3">
    <name type="scientific">Kipferlia bialata</name>
    <dbReference type="NCBI Taxonomy" id="797122"/>
    <lineage>
        <taxon>Eukaryota</taxon>
        <taxon>Metamonada</taxon>
        <taxon>Carpediemonas-like organisms</taxon>
        <taxon>Kipferlia</taxon>
    </lineage>
</organism>
<feature type="region of interest" description="Disordered" evidence="1">
    <location>
        <begin position="18"/>
        <end position="88"/>
    </location>
</feature>
<dbReference type="AlphaFoldDB" id="A0A391NZL5"/>
<dbReference type="Proteomes" id="UP000265618">
    <property type="component" value="Unassembled WGS sequence"/>
</dbReference>
<name>A0A391NZL5_9EUKA</name>
<feature type="compositionally biased region" description="Basic and acidic residues" evidence="1">
    <location>
        <begin position="57"/>
        <end position="69"/>
    </location>
</feature>
<protein>
    <submittedName>
        <fullName evidence="2">Uncharacterized protein</fullName>
    </submittedName>
</protein>
<accession>A0A391NZL5</accession>
<evidence type="ECO:0000256" key="1">
    <source>
        <dbReference type="SAM" id="MobiDB-lite"/>
    </source>
</evidence>
<reference evidence="2 3" key="1">
    <citation type="journal article" date="2018" name="PLoS ONE">
        <title>The draft genome of Kipferlia bialata reveals reductive genome evolution in fornicate parasites.</title>
        <authorList>
            <person name="Tanifuji G."/>
            <person name="Takabayashi S."/>
            <person name="Kume K."/>
            <person name="Takagi M."/>
            <person name="Nakayama T."/>
            <person name="Kamikawa R."/>
            <person name="Inagaki Y."/>
            <person name="Hashimoto T."/>
        </authorList>
    </citation>
    <scope>NUCLEOTIDE SEQUENCE [LARGE SCALE GENOMIC DNA]</scope>
    <source>
        <strain evidence="2">NY0173</strain>
    </source>
</reference>
<comment type="caution">
    <text evidence="2">The sequence shown here is derived from an EMBL/GenBank/DDBJ whole genome shotgun (WGS) entry which is preliminary data.</text>
</comment>
<keyword evidence="3" id="KW-1185">Reference proteome</keyword>
<sequence>MTVPCPCECRYPGPYGKAYPAGSPGAYSHDTPGSVGESEGRKGRANPYLAHLMRRMAQREEERGREREIPQSSNTEELRERFSNQLKQ</sequence>
<dbReference type="EMBL" id="BDIP01010168">
    <property type="protein sequence ID" value="GCA65206.1"/>
    <property type="molecule type" value="Genomic_DNA"/>
</dbReference>
<feature type="non-terminal residue" evidence="2">
    <location>
        <position position="1"/>
    </location>
</feature>